<evidence type="ECO:0000259" key="2">
    <source>
        <dbReference type="Pfam" id="PF13649"/>
    </source>
</evidence>
<dbReference type="PANTHER" id="PTHR42912:SF95">
    <property type="entry name" value="METHYLTRANSFERASE TYPE 11 DOMAIN-CONTAINING PROTEIN"/>
    <property type="match status" value="1"/>
</dbReference>
<dbReference type="EMBL" id="JAUSVB010000001">
    <property type="protein sequence ID" value="MDQ0372756.1"/>
    <property type="molecule type" value="Genomic_DNA"/>
</dbReference>
<gene>
    <name evidence="3" type="ORF">J2X26_001053</name>
</gene>
<dbReference type="Gene3D" id="3.40.50.150">
    <property type="entry name" value="Vaccinia Virus protein VP39"/>
    <property type="match status" value="1"/>
</dbReference>
<name>A0ABU0ECF7_9CELL</name>
<dbReference type="Pfam" id="PF13649">
    <property type="entry name" value="Methyltransf_25"/>
    <property type="match status" value="1"/>
</dbReference>
<evidence type="ECO:0000313" key="4">
    <source>
        <dbReference type="Proteomes" id="UP001239626"/>
    </source>
</evidence>
<evidence type="ECO:0000256" key="1">
    <source>
        <dbReference type="SAM" id="MobiDB-lite"/>
    </source>
</evidence>
<sequence>MTLDSTRATYDTVAEDYARIVTGLDAEGPLDRAMLADFADRVDGPVADVGCGTGRLTAYLAGLGLDVIGIDLSPGMIAVARRAYPALRFDVGAMAALDLPHASVAGVLAWYSIIHTSPEGLPAVVAELRRVLAPGGHLLLGFQAGADEHRSMTHAYGHDVECDAWLHSPDTVAALLESAGFVVDARVVREPVGRERRPQASLLASVPDRADAGAPSQGRPGSRTAR</sequence>
<dbReference type="InterPro" id="IPR041698">
    <property type="entry name" value="Methyltransf_25"/>
</dbReference>
<organism evidence="3 4">
    <name type="scientific">Cellulomonas humilata</name>
    <dbReference type="NCBI Taxonomy" id="144055"/>
    <lineage>
        <taxon>Bacteria</taxon>
        <taxon>Bacillati</taxon>
        <taxon>Actinomycetota</taxon>
        <taxon>Actinomycetes</taxon>
        <taxon>Micrococcales</taxon>
        <taxon>Cellulomonadaceae</taxon>
        <taxon>Cellulomonas</taxon>
    </lineage>
</organism>
<accession>A0ABU0ECF7</accession>
<keyword evidence="3" id="KW-0808">Transferase</keyword>
<reference evidence="3 4" key="1">
    <citation type="submission" date="2023-07" db="EMBL/GenBank/DDBJ databases">
        <title>Sorghum-associated microbial communities from plants grown in Nebraska, USA.</title>
        <authorList>
            <person name="Schachtman D."/>
        </authorList>
    </citation>
    <scope>NUCLEOTIDE SEQUENCE [LARGE SCALE GENOMIC DNA]</scope>
    <source>
        <strain evidence="3 4">BE332</strain>
    </source>
</reference>
<protein>
    <submittedName>
        <fullName evidence="3">SAM-dependent methyltransferase</fullName>
    </submittedName>
</protein>
<dbReference type="InterPro" id="IPR029063">
    <property type="entry name" value="SAM-dependent_MTases_sf"/>
</dbReference>
<comment type="caution">
    <text evidence="3">The sequence shown here is derived from an EMBL/GenBank/DDBJ whole genome shotgun (WGS) entry which is preliminary data.</text>
</comment>
<dbReference type="GO" id="GO:0008168">
    <property type="term" value="F:methyltransferase activity"/>
    <property type="evidence" value="ECO:0007669"/>
    <property type="project" value="UniProtKB-KW"/>
</dbReference>
<keyword evidence="4" id="KW-1185">Reference proteome</keyword>
<dbReference type="InterPro" id="IPR050508">
    <property type="entry name" value="Methyltransf_Superfamily"/>
</dbReference>
<proteinExistence type="predicted"/>
<dbReference type="CDD" id="cd02440">
    <property type="entry name" value="AdoMet_MTases"/>
    <property type="match status" value="1"/>
</dbReference>
<dbReference type="Proteomes" id="UP001239626">
    <property type="component" value="Unassembled WGS sequence"/>
</dbReference>
<dbReference type="RefSeq" id="WP_307490398.1">
    <property type="nucleotide sequence ID" value="NZ_JAUSVB010000001.1"/>
</dbReference>
<dbReference type="GO" id="GO:0032259">
    <property type="term" value="P:methylation"/>
    <property type="evidence" value="ECO:0007669"/>
    <property type="project" value="UniProtKB-KW"/>
</dbReference>
<dbReference type="SUPFAM" id="SSF53335">
    <property type="entry name" value="S-adenosyl-L-methionine-dependent methyltransferases"/>
    <property type="match status" value="1"/>
</dbReference>
<dbReference type="PANTHER" id="PTHR42912">
    <property type="entry name" value="METHYLTRANSFERASE"/>
    <property type="match status" value="1"/>
</dbReference>
<evidence type="ECO:0000313" key="3">
    <source>
        <dbReference type="EMBL" id="MDQ0372756.1"/>
    </source>
</evidence>
<keyword evidence="3" id="KW-0489">Methyltransferase</keyword>
<feature type="region of interest" description="Disordered" evidence="1">
    <location>
        <begin position="193"/>
        <end position="226"/>
    </location>
</feature>
<feature type="domain" description="Methyltransferase" evidence="2">
    <location>
        <begin position="46"/>
        <end position="136"/>
    </location>
</feature>